<evidence type="ECO:0000256" key="5">
    <source>
        <dbReference type="SAM" id="Phobius"/>
    </source>
</evidence>
<keyword evidence="4 5" id="KW-0472">Membrane</keyword>
<sequence length="466" mass="50019">MSVRSAASPTQAIHGVADMRVLPVSLLLAAAMVLGGTATVGLRSDMLLQLLSIPVLMLALRPSSGVFALPQARLPIVLMLATAAVMILQLVPLPPWIWTRLPGRAIALQSLELAGVPATWQSLSLSYHLTVYSLLSLLAPAAVFLSIVTLGSKQRQYVISVVLVGGLLNVIWAQLQIVSLSAISISIHQLGNIGYAIGSFSNRNHFSAMIYMLAPLSIALMLDARRHTHGRMRFFVIGAVSFVFFLLGLLISFSRAGIGIGTVAIMACLIIVRRERSGQHLSRPMLIGGAIAAVAVVGMLVLNAFDLLGERGLVDDARVLMLSNTIDLITRYPGFGSGFGTFAKVYQIGEAPETIRYYYINHAHNDWLEMLVEGGLPVAIIIIAGVVWLARRIYSAWKVPTGDGYQNVLAEAATISIVAVLLHSTMDYPLRTTALASIFALLCALVCDAPRTARGSSGSHPRHSSR</sequence>
<comment type="subcellular location">
    <subcellularLocation>
        <location evidence="1">Membrane</location>
        <topology evidence="1">Multi-pass membrane protein</topology>
    </subcellularLocation>
</comment>
<dbReference type="OrthoDB" id="4391260at2"/>
<keyword evidence="8" id="KW-1185">Reference proteome</keyword>
<dbReference type="AlphaFoldDB" id="A0A1M5NFX3"/>
<evidence type="ECO:0000256" key="1">
    <source>
        <dbReference type="ARBA" id="ARBA00004141"/>
    </source>
</evidence>
<reference evidence="7 8" key="1">
    <citation type="submission" date="2016-11" db="EMBL/GenBank/DDBJ databases">
        <authorList>
            <person name="Jaros S."/>
            <person name="Januszkiewicz K."/>
            <person name="Wedrychowicz H."/>
        </authorList>
    </citation>
    <scope>NUCLEOTIDE SEQUENCE [LARGE SCALE GENOMIC DNA]</scope>
    <source>
        <strain evidence="7 8">DSM 19436</strain>
    </source>
</reference>
<dbReference type="GO" id="GO:0016874">
    <property type="term" value="F:ligase activity"/>
    <property type="evidence" value="ECO:0007669"/>
    <property type="project" value="UniProtKB-KW"/>
</dbReference>
<feature type="transmembrane region" description="Helical" evidence="5">
    <location>
        <begin position="46"/>
        <end position="69"/>
    </location>
</feature>
<evidence type="ECO:0000256" key="3">
    <source>
        <dbReference type="ARBA" id="ARBA00022989"/>
    </source>
</evidence>
<organism evidence="7 8">
    <name type="scientific">Kaistia soli DSM 19436</name>
    <dbReference type="NCBI Taxonomy" id="1122133"/>
    <lineage>
        <taxon>Bacteria</taxon>
        <taxon>Pseudomonadati</taxon>
        <taxon>Pseudomonadota</taxon>
        <taxon>Alphaproteobacteria</taxon>
        <taxon>Hyphomicrobiales</taxon>
        <taxon>Kaistiaceae</taxon>
        <taxon>Kaistia</taxon>
    </lineage>
</organism>
<dbReference type="InterPro" id="IPR007016">
    <property type="entry name" value="O-antigen_ligase-rel_domated"/>
</dbReference>
<dbReference type="GO" id="GO:0016020">
    <property type="term" value="C:membrane"/>
    <property type="evidence" value="ECO:0007669"/>
    <property type="project" value="UniProtKB-SubCell"/>
</dbReference>
<dbReference type="PANTHER" id="PTHR37422:SF23">
    <property type="entry name" value="TEICHURONIC ACID BIOSYNTHESIS PROTEIN TUAE"/>
    <property type="match status" value="1"/>
</dbReference>
<name>A0A1M5NFX3_9HYPH</name>
<evidence type="ECO:0000313" key="7">
    <source>
        <dbReference type="EMBL" id="SHG88411.1"/>
    </source>
</evidence>
<proteinExistence type="predicted"/>
<feature type="transmembrane region" description="Helical" evidence="5">
    <location>
        <begin position="129"/>
        <end position="150"/>
    </location>
</feature>
<accession>A0A1M5NFX3</accession>
<feature type="transmembrane region" description="Helical" evidence="5">
    <location>
        <begin position="76"/>
        <end position="98"/>
    </location>
</feature>
<keyword evidence="7" id="KW-0436">Ligase</keyword>
<dbReference type="EMBL" id="FQUP01000009">
    <property type="protein sequence ID" value="SHG88411.1"/>
    <property type="molecule type" value="Genomic_DNA"/>
</dbReference>
<dbReference type="Proteomes" id="UP000184485">
    <property type="component" value="Unassembled WGS sequence"/>
</dbReference>
<feature type="domain" description="O-antigen ligase-related" evidence="6">
    <location>
        <begin position="241"/>
        <end position="383"/>
    </location>
</feature>
<keyword evidence="2 5" id="KW-0812">Transmembrane</keyword>
<dbReference type="Pfam" id="PF04932">
    <property type="entry name" value="Wzy_C"/>
    <property type="match status" value="1"/>
</dbReference>
<feature type="transmembrane region" description="Helical" evidence="5">
    <location>
        <begin position="234"/>
        <end position="251"/>
    </location>
</feature>
<evidence type="ECO:0000259" key="6">
    <source>
        <dbReference type="Pfam" id="PF04932"/>
    </source>
</evidence>
<feature type="transmembrane region" description="Helical" evidence="5">
    <location>
        <begin position="374"/>
        <end position="393"/>
    </location>
</feature>
<feature type="transmembrane region" description="Helical" evidence="5">
    <location>
        <begin position="257"/>
        <end position="273"/>
    </location>
</feature>
<keyword evidence="3 5" id="KW-1133">Transmembrane helix</keyword>
<feature type="transmembrane region" description="Helical" evidence="5">
    <location>
        <begin position="205"/>
        <end position="222"/>
    </location>
</feature>
<gene>
    <name evidence="7" type="ORF">SAMN02745157_4989</name>
</gene>
<dbReference type="InterPro" id="IPR051533">
    <property type="entry name" value="WaaL-like"/>
</dbReference>
<dbReference type="RefSeq" id="WP_073058462.1">
    <property type="nucleotide sequence ID" value="NZ_FQUP01000009.1"/>
</dbReference>
<evidence type="ECO:0000313" key="8">
    <source>
        <dbReference type="Proteomes" id="UP000184485"/>
    </source>
</evidence>
<dbReference type="STRING" id="1122133.SAMN02745157_4989"/>
<evidence type="ECO:0000256" key="4">
    <source>
        <dbReference type="ARBA" id="ARBA00023136"/>
    </source>
</evidence>
<feature type="transmembrane region" description="Helical" evidence="5">
    <location>
        <begin position="285"/>
        <end position="305"/>
    </location>
</feature>
<evidence type="ECO:0000256" key="2">
    <source>
        <dbReference type="ARBA" id="ARBA00022692"/>
    </source>
</evidence>
<feature type="transmembrane region" description="Helical" evidence="5">
    <location>
        <begin position="21"/>
        <end position="40"/>
    </location>
</feature>
<protein>
    <submittedName>
        <fullName evidence="7">O-antigen ligase</fullName>
    </submittedName>
</protein>
<feature type="transmembrane region" description="Helical" evidence="5">
    <location>
        <begin position="157"/>
        <end position="185"/>
    </location>
</feature>
<dbReference type="PANTHER" id="PTHR37422">
    <property type="entry name" value="TEICHURONIC ACID BIOSYNTHESIS PROTEIN TUAE"/>
    <property type="match status" value="1"/>
</dbReference>